<sequence length="168" mass="20155">MEKTPYAYEFLWKQIEKGYREIRKEKYRNLISQFLFDEEIRKKVEKLKDRSGRNYEGGLLEKTASVISLALCMYDNYPEIDIDLILSGIILSCLCTTFPKKECYEKIKEYEELIPFLFRKKRKKPTVELTVYDGIIRLDNKIYIRLERRRGENKKGEVGNGSRRKEDF</sequence>
<dbReference type="Proteomes" id="UP000772812">
    <property type="component" value="Unassembled WGS sequence"/>
</dbReference>
<reference evidence="1 2" key="1">
    <citation type="journal article" date="2021" name="Syst. Appl. Microbiol.">
        <title>Persephonella atlantica sp. nov.: How to adapt to physico-chemical gradients in high temperature hydrothermal habitats.</title>
        <authorList>
            <person name="Francois D.X."/>
            <person name="Godfroy A."/>
            <person name="Mathien C."/>
            <person name="Aube J."/>
            <person name="Cathalot C."/>
            <person name="Lesongeur F."/>
            <person name="L'Haridon S."/>
            <person name="Philippon X."/>
            <person name="Roussel E.G."/>
        </authorList>
    </citation>
    <scope>NUCLEOTIDE SEQUENCE [LARGE SCALE GENOMIC DNA]</scope>
    <source>
        <strain evidence="1 2">MO1340</strain>
    </source>
</reference>
<protein>
    <submittedName>
        <fullName evidence="1">Uncharacterized protein</fullName>
    </submittedName>
</protein>
<gene>
    <name evidence="1" type="ORF">GWK41_00780</name>
</gene>
<organism evidence="1 2">
    <name type="scientific">Persephonella atlantica</name>
    <dbReference type="NCBI Taxonomy" id="2699429"/>
    <lineage>
        <taxon>Bacteria</taxon>
        <taxon>Pseudomonadati</taxon>
        <taxon>Aquificota</taxon>
        <taxon>Aquificia</taxon>
        <taxon>Aquificales</taxon>
        <taxon>Hydrogenothermaceae</taxon>
        <taxon>Persephonella</taxon>
    </lineage>
</organism>
<evidence type="ECO:0000313" key="1">
    <source>
        <dbReference type="EMBL" id="MBK3331596.1"/>
    </source>
</evidence>
<dbReference type="EMBL" id="JAACYA010000001">
    <property type="protein sequence ID" value="MBK3331596.1"/>
    <property type="molecule type" value="Genomic_DNA"/>
</dbReference>
<comment type="caution">
    <text evidence="1">The sequence shown here is derived from an EMBL/GenBank/DDBJ whole genome shotgun (WGS) entry which is preliminary data.</text>
</comment>
<dbReference type="RefSeq" id="WP_200673013.1">
    <property type="nucleotide sequence ID" value="NZ_JAACYA010000001.1"/>
</dbReference>
<keyword evidence="2" id="KW-1185">Reference proteome</keyword>
<evidence type="ECO:0000313" key="2">
    <source>
        <dbReference type="Proteomes" id="UP000772812"/>
    </source>
</evidence>
<name>A0ABS1GFJ9_9AQUI</name>
<accession>A0ABS1GFJ9</accession>
<proteinExistence type="predicted"/>